<keyword evidence="10 11" id="KW-0961">Cell wall biogenesis/degradation</keyword>
<gene>
    <name evidence="10 12" type="primary">murJ</name>
    <name evidence="12" type="ORF">AB0763_03765</name>
</gene>
<evidence type="ECO:0000256" key="9">
    <source>
        <dbReference type="ARBA" id="ARBA00061532"/>
    </source>
</evidence>
<evidence type="ECO:0000256" key="3">
    <source>
        <dbReference type="ARBA" id="ARBA00022692"/>
    </source>
</evidence>
<dbReference type="InterPro" id="IPR004268">
    <property type="entry name" value="MurJ"/>
</dbReference>
<feature type="transmembrane region" description="Helical" evidence="10">
    <location>
        <begin position="142"/>
        <end position="160"/>
    </location>
</feature>
<evidence type="ECO:0000256" key="6">
    <source>
        <dbReference type="ARBA" id="ARBA00022989"/>
    </source>
</evidence>
<feature type="transmembrane region" description="Helical" evidence="10">
    <location>
        <begin position="283"/>
        <end position="301"/>
    </location>
</feature>
<dbReference type="GO" id="GO:0034204">
    <property type="term" value="P:lipid translocation"/>
    <property type="evidence" value="ECO:0007669"/>
    <property type="project" value="TreeGrafter"/>
</dbReference>
<keyword evidence="5 10" id="KW-0573">Peptidoglycan synthesis</keyword>
<evidence type="ECO:0000256" key="8">
    <source>
        <dbReference type="ARBA" id="ARBA00060041"/>
    </source>
</evidence>
<dbReference type="CDD" id="cd13123">
    <property type="entry name" value="MATE_MurJ_like"/>
    <property type="match status" value="1"/>
</dbReference>
<protein>
    <recommendedName>
        <fullName evidence="10">Probable lipid II flippase MurJ</fullName>
    </recommendedName>
</protein>
<keyword evidence="7 10" id="KW-0472">Membrane</keyword>
<dbReference type="PRINTS" id="PR01806">
    <property type="entry name" value="VIRFACTRMVIN"/>
</dbReference>
<evidence type="ECO:0000256" key="7">
    <source>
        <dbReference type="ARBA" id="ARBA00023136"/>
    </source>
</evidence>
<reference evidence="12" key="1">
    <citation type="submission" date="2024-07" db="EMBL/GenBank/DDBJ databases">
        <title>Genome Analysis of a Potential Novel Vibrio Species Secreting pH- and Thermo-stable Alginate Lyase and its Application in Producing Alginate Oligosaccharides.</title>
        <authorList>
            <person name="Huang H."/>
            <person name="Bao K."/>
        </authorList>
    </citation>
    <scope>NUCLEOTIDE SEQUENCE</scope>
    <source>
        <strain evidence="12">HB236076</strain>
    </source>
</reference>
<dbReference type="GO" id="GO:0009252">
    <property type="term" value="P:peptidoglycan biosynthetic process"/>
    <property type="evidence" value="ECO:0007669"/>
    <property type="project" value="UniProtKB-UniRule"/>
</dbReference>
<dbReference type="KEGG" id="vih:AB0763_03765"/>
<evidence type="ECO:0000256" key="4">
    <source>
        <dbReference type="ARBA" id="ARBA00022960"/>
    </source>
</evidence>
<feature type="transmembrane region" description="Helical" evidence="10">
    <location>
        <begin position="450"/>
        <end position="470"/>
    </location>
</feature>
<comment type="similarity">
    <text evidence="9 10 11">Belongs to the MurJ/MviN family.</text>
</comment>
<comment type="function">
    <text evidence="8 10 11">Involved in peptidoglycan biosynthesis. Transports lipid-linked peptidoglycan precursors from the inner to the outer leaflet of the cytoplasmic membrane.</text>
</comment>
<comment type="subcellular location">
    <subcellularLocation>
        <location evidence="10">Cell inner membrane</location>
        <topology evidence="10">Multi-pass membrane protein</topology>
    </subcellularLocation>
    <subcellularLocation>
        <location evidence="1">Cell membrane</location>
        <topology evidence="1">Multi-pass membrane protein</topology>
    </subcellularLocation>
</comment>
<feature type="transmembrane region" description="Helical" evidence="10">
    <location>
        <begin position="490"/>
        <end position="512"/>
    </location>
</feature>
<comment type="caution">
    <text evidence="10">Lacks conserved residue(s) required for the propagation of feature annotation.</text>
</comment>
<proteinExistence type="inferred from homology"/>
<evidence type="ECO:0000256" key="10">
    <source>
        <dbReference type="HAMAP-Rule" id="MF_02078"/>
    </source>
</evidence>
<dbReference type="Pfam" id="PF03023">
    <property type="entry name" value="MurJ"/>
    <property type="match status" value="1"/>
</dbReference>
<name>A0AB39HHD0_9VIBR</name>
<dbReference type="AlphaFoldDB" id="A0AB39HHD0"/>
<feature type="transmembrane region" description="Helical" evidence="10">
    <location>
        <begin position="392"/>
        <end position="413"/>
    </location>
</feature>
<dbReference type="NCBIfam" id="TIGR01695">
    <property type="entry name" value="murJ_mviN"/>
    <property type="match status" value="1"/>
</dbReference>
<dbReference type="GO" id="GO:0005886">
    <property type="term" value="C:plasma membrane"/>
    <property type="evidence" value="ECO:0007669"/>
    <property type="project" value="UniProtKB-SubCell"/>
</dbReference>
<dbReference type="PIRSF" id="PIRSF002869">
    <property type="entry name" value="MviN"/>
    <property type="match status" value="1"/>
</dbReference>
<dbReference type="GO" id="GO:0015648">
    <property type="term" value="F:lipid-linked peptidoglycan transporter activity"/>
    <property type="evidence" value="ECO:0007669"/>
    <property type="project" value="UniProtKB-UniRule"/>
</dbReference>
<evidence type="ECO:0000256" key="2">
    <source>
        <dbReference type="ARBA" id="ARBA00022475"/>
    </source>
</evidence>
<dbReference type="PANTHER" id="PTHR47019:SF1">
    <property type="entry name" value="LIPID II FLIPPASE MURJ"/>
    <property type="match status" value="1"/>
</dbReference>
<keyword evidence="2 10" id="KW-1003">Cell membrane</keyword>
<evidence type="ECO:0000256" key="5">
    <source>
        <dbReference type="ARBA" id="ARBA00022984"/>
    </source>
</evidence>
<evidence type="ECO:0000313" key="12">
    <source>
        <dbReference type="EMBL" id="XDK25773.1"/>
    </source>
</evidence>
<feature type="transmembrane region" description="Helical" evidence="10">
    <location>
        <begin position="93"/>
        <end position="121"/>
    </location>
</feature>
<dbReference type="HAMAP" id="MF_02078">
    <property type="entry name" value="MurJ_MviN"/>
    <property type="match status" value="1"/>
</dbReference>
<dbReference type="PANTHER" id="PTHR47019">
    <property type="entry name" value="LIPID II FLIPPASE MURJ"/>
    <property type="match status" value="1"/>
</dbReference>
<dbReference type="InterPro" id="IPR051050">
    <property type="entry name" value="Lipid_II_flippase_MurJ/MviN"/>
</dbReference>
<feature type="transmembrane region" description="Helical" evidence="10">
    <location>
        <begin position="196"/>
        <end position="218"/>
    </location>
</feature>
<sequence>MSKRLLKSGMIVSAMTLVSRVLGLVRDIVVANLMGAGASADVFFFANKIPNFLRRLFAEGAFSQAFVPVLTEYQAQDDESKTRELIAKVSGTLGVLVTIVTLIGVLGSAGVTALFGAGWFWDWLHGGPAAEKFELASTLLKITFPYLWFVTFVALSGAILNTLGRFAVSSFTPVFLNIAIISCALFLAPRLSQPEIALACGVFLGGLVQFLFQIPFLAKAGLLVKPSWGWSHSGVVKIRKLMLPALFGVSVSQINLLLDTFIASFLTTGAISWLYYSDRLLEFPLGLFGIAIATVILPALSRKHVDAEASGFAATMDWGVRMVVLLGVPAMLGLMVLAKPMLMVLFMRGEFVLSDVEQAGMSLLAYASGLLSFMLIKVLAPGYYSRQDTKTPVRFGIIAMVTNMVFNAIFAYFYGYVGLAMATSLSALLNMLLLYRGLHRAQVYRVTKATAWYLGRVSAAALVMALVLNWQLPPLAQWVQWSLFERVMQLLLHIGLGSCAYLLTLLLLGWRLKHVKSATERM</sequence>
<evidence type="ECO:0000256" key="1">
    <source>
        <dbReference type="ARBA" id="ARBA00004651"/>
    </source>
</evidence>
<dbReference type="RefSeq" id="WP_306101214.1">
    <property type="nucleotide sequence ID" value="NZ_CP162601.1"/>
</dbReference>
<dbReference type="EMBL" id="CP162601">
    <property type="protein sequence ID" value="XDK25773.1"/>
    <property type="molecule type" value="Genomic_DNA"/>
</dbReference>
<feature type="transmembrane region" description="Helical" evidence="10">
    <location>
        <begin position="166"/>
        <end position="189"/>
    </location>
</feature>
<keyword evidence="4 10" id="KW-0133">Cell shape</keyword>
<feature type="transmembrane region" description="Helical" evidence="10">
    <location>
        <begin position="359"/>
        <end position="380"/>
    </location>
</feature>
<dbReference type="GO" id="GO:0008360">
    <property type="term" value="P:regulation of cell shape"/>
    <property type="evidence" value="ECO:0007669"/>
    <property type="project" value="UniProtKB-UniRule"/>
</dbReference>
<organism evidence="12">
    <name type="scientific">Vibrio sp. HB236076</name>
    <dbReference type="NCBI Taxonomy" id="3232307"/>
    <lineage>
        <taxon>Bacteria</taxon>
        <taxon>Pseudomonadati</taxon>
        <taxon>Pseudomonadota</taxon>
        <taxon>Gammaproteobacteria</taxon>
        <taxon>Vibrionales</taxon>
        <taxon>Vibrionaceae</taxon>
        <taxon>Vibrio</taxon>
    </lineage>
</organism>
<feature type="transmembrane region" description="Helical" evidence="10">
    <location>
        <begin position="322"/>
        <end position="347"/>
    </location>
</feature>
<comment type="pathway">
    <text evidence="10">Cell wall biogenesis; peptidoglycan biosynthesis.</text>
</comment>
<feature type="transmembrane region" description="Helical" evidence="10">
    <location>
        <begin position="419"/>
        <end position="438"/>
    </location>
</feature>
<keyword evidence="3 10" id="KW-0812">Transmembrane</keyword>
<keyword evidence="6 10" id="KW-1133">Transmembrane helix</keyword>
<keyword evidence="10 11" id="KW-0813">Transport</keyword>
<keyword evidence="10" id="KW-0997">Cell inner membrane</keyword>
<evidence type="ECO:0000256" key="11">
    <source>
        <dbReference type="PIRNR" id="PIRNR002869"/>
    </source>
</evidence>
<dbReference type="GO" id="GO:0071555">
    <property type="term" value="P:cell wall organization"/>
    <property type="evidence" value="ECO:0007669"/>
    <property type="project" value="UniProtKB-UniRule"/>
</dbReference>
<accession>A0AB39HHD0</accession>